<evidence type="ECO:0000256" key="1">
    <source>
        <dbReference type="SAM" id="Phobius"/>
    </source>
</evidence>
<reference evidence="2" key="1">
    <citation type="submission" date="2022-10" db="EMBL/GenBank/DDBJ databases">
        <title>YIM 151497 complete genome.</title>
        <authorList>
            <person name="Chen X."/>
        </authorList>
    </citation>
    <scope>NUCLEOTIDE SEQUENCE</scope>
    <source>
        <strain evidence="2">YIM 151497</strain>
    </source>
</reference>
<sequence>MIPEAVATIAVKFGGAVLGAALALTFQPPKTISGALRRLGLSIPSGMIFHPQLAEWLQWPRNWDNDFAAIVLTSAISWWIFGAIVRVLEVWKGPKG</sequence>
<dbReference type="RefSeq" id="WP_264224615.1">
    <property type="nucleotide sequence ID" value="NZ_CP107716.1"/>
</dbReference>
<organism evidence="2 3">
    <name type="scientific">Pelagibacterium flavum</name>
    <dbReference type="NCBI Taxonomy" id="2984530"/>
    <lineage>
        <taxon>Bacteria</taxon>
        <taxon>Pseudomonadati</taxon>
        <taxon>Pseudomonadota</taxon>
        <taxon>Alphaproteobacteria</taxon>
        <taxon>Hyphomicrobiales</taxon>
        <taxon>Devosiaceae</taxon>
        <taxon>Pelagibacterium</taxon>
    </lineage>
</organism>
<dbReference type="Proteomes" id="UP001163882">
    <property type="component" value="Chromosome"/>
</dbReference>
<protein>
    <submittedName>
        <fullName evidence="2">Uncharacterized protein</fullName>
    </submittedName>
</protein>
<gene>
    <name evidence="2" type="ORF">OF122_12875</name>
</gene>
<proteinExistence type="predicted"/>
<keyword evidence="1" id="KW-1133">Transmembrane helix</keyword>
<feature type="transmembrane region" description="Helical" evidence="1">
    <location>
        <begin position="67"/>
        <end position="88"/>
    </location>
</feature>
<accession>A0ABY6IK24</accession>
<keyword evidence="1" id="KW-0812">Transmembrane</keyword>
<evidence type="ECO:0000313" key="2">
    <source>
        <dbReference type="EMBL" id="UYQ70951.1"/>
    </source>
</evidence>
<dbReference type="EMBL" id="CP107716">
    <property type="protein sequence ID" value="UYQ70951.1"/>
    <property type="molecule type" value="Genomic_DNA"/>
</dbReference>
<name>A0ABY6IK24_9HYPH</name>
<keyword evidence="1" id="KW-0472">Membrane</keyword>
<evidence type="ECO:0000313" key="3">
    <source>
        <dbReference type="Proteomes" id="UP001163882"/>
    </source>
</evidence>
<keyword evidence="3" id="KW-1185">Reference proteome</keyword>